<reference evidence="11 12" key="1">
    <citation type="journal article" date="2017" name="ISME J.">
        <title>Energy and carbon metabolisms in a deep terrestrial subsurface fluid microbial community.</title>
        <authorList>
            <person name="Momper L."/>
            <person name="Jungbluth S.P."/>
            <person name="Lee M.D."/>
            <person name="Amend J.P."/>
        </authorList>
    </citation>
    <scope>NUCLEOTIDE SEQUENCE [LARGE SCALE GENOMIC DNA]</scope>
    <source>
        <strain evidence="11">SURF_26</strain>
    </source>
</reference>
<feature type="binding site" evidence="9">
    <location>
        <begin position="269"/>
        <end position="270"/>
    </location>
    <ligand>
        <name>FMN</name>
        <dbReference type="ChEBI" id="CHEBI:58210"/>
    </ligand>
</feature>
<dbReference type="InterPro" id="IPR033888">
    <property type="entry name" value="DHOD_1B"/>
</dbReference>
<feature type="binding site" evidence="9">
    <location>
        <position position="221"/>
    </location>
    <ligand>
        <name>FMN</name>
        <dbReference type="ChEBI" id="CHEBI:58210"/>
    </ligand>
</feature>
<feature type="binding site" evidence="9">
    <location>
        <position position="169"/>
    </location>
    <ligand>
        <name>FMN</name>
        <dbReference type="ChEBI" id="CHEBI:58210"/>
    </ligand>
</feature>
<feature type="binding site" evidence="9">
    <location>
        <position position="50"/>
    </location>
    <ligand>
        <name>substrate</name>
    </ligand>
</feature>
<dbReference type="EMBL" id="QZJZ01000092">
    <property type="protein sequence ID" value="RJP56679.1"/>
    <property type="molecule type" value="Genomic_DNA"/>
</dbReference>
<dbReference type="NCBIfam" id="TIGR01037">
    <property type="entry name" value="pyrD_sub1_fam"/>
    <property type="match status" value="1"/>
</dbReference>
<sequence>MLATDNPRLRVSRGKLQLKNPVLSASGTFGYGTELQDIAHPEHYGGIALKGITLKPRSGNPPPRLVEAVGGVINSVGLQNDGVQDFVEKKVIPLQSYNTTIIANINGVQLEDYWMMAEKLEGSPIDYIEINVSCPNLKEGGVEFGKSPKSIAAIVSGVRKRTTIPLMLKLTPQVTDIKEIIKAAEDNGLDIVTLINTYPAIVIDINTKKPVLGNIRGGFSGPAVKPMAINLVWEARKATKLPIVGMGGVCSWQDAVEFMLAGADAVAVGTWHFINPGIALEIAEGLMAYMDKNGFESVSEITGYTWRQYNE</sequence>
<dbReference type="AlphaFoldDB" id="A0A3A4QVH0"/>
<dbReference type="PROSITE" id="PS00912">
    <property type="entry name" value="DHODEHASE_2"/>
    <property type="match status" value="1"/>
</dbReference>
<dbReference type="GO" id="GO:0044205">
    <property type="term" value="P:'de novo' UMP biosynthetic process"/>
    <property type="evidence" value="ECO:0007669"/>
    <property type="project" value="UniProtKB-UniRule"/>
</dbReference>
<keyword evidence="8 9" id="KW-0560">Oxidoreductase</keyword>
<keyword evidence="6 9" id="KW-0288">FMN</keyword>
<evidence type="ECO:0000259" key="10">
    <source>
        <dbReference type="Pfam" id="PF01180"/>
    </source>
</evidence>
<comment type="pathway">
    <text evidence="2 9">Pyrimidine metabolism; UMP biosynthesis via de novo pathway.</text>
</comment>
<feature type="binding site" evidence="9">
    <location>
        <position position="26"/>
    </location>
    <ligand>
        <name>FMN</name>
        <dbReference type="ChEBI" id="CHEBI:58210"/>
    </ligand>
</feature>
<dbReference type="PIRSF" id="PIRSF000164">
    <property type="entry name" value="DHO_oxidase"/>
    <property type="match status" value="1"/>
</dbReference>
<feature type="binding site" evidence="9">
    <location>
        <position position="131"/>
    </location>
    <ligand>
        <name>FMN</name>
        <dbReference type="ChEBI" id="CHEBI:58210"/>
    </ligand>
</feature>
<evidence type="ECO:0000256" key="2">
    <source>
        <dbReference type="ARBA" id="ARBA00004725"/>
    </source>
</evidence>
<evidence type="ECO:0000256" key="1">
    <source>
        <dbReference type="ARBA" id="ARBA00004496"/>
    </source>
</evidence>
<comment type="similarity">
    <text evidence="3 9">Belongs to the dihydroorotate dehydrogenase family. Type 1 subfamily.</text>
</comment>
<feature type="binding site" evidence="9">
    <location>
        <begin position="74"/>
        <end position="78"/>
    </location>
    <ligand>
        <name>substrate</name>
    </ligand>
</feature>
<dbReference type="PANTHER" id="PTHR48109">
    <property type="entry name" value="DIHYDROOROTATE DEHYDROGENASE (QUINONE), MITOCHONDRIAL-RELATED"/>
    <property type="match status" value="1"/>
</dbReference>
<dbReference type="PANTHER" id="PTHR48109:SF1">
    <property type="entry name" value="DIHYDROOROTATE DEHYDROGENASE (FUMARATE)"/>
    <property type="match status" value="1"/>
</dbReference>
<comment type="caution">
    <text evidence="11">The sequence shown here is derived from an EMBL/GenBank/DDBJ whole genome shotgun (WGS) entry which is preliminary data.</text>
</comment>
<evidence type="ECO:0000256" key="4">
    <source>
        <dbReference type="ARBA" id="ARBA00022490"/>
    </source>
</evidence>
<dbReference type="Gene3D" id="3.20.20.70">
    <property type="entry name" value="Aldolase class I"/>
    <property type="match status" value="1"/>
</dbReference>
<keyword evidence="7 9" id="KW-0665">Pyrimidine biosynthesis</keyword>
<comment type="subcellular location">
    <subcellularLocation>
        <location evidence="1 9">Cytoplasm</location>
    </subcellularLocation>
</comment>
<name>A0A3A4QVH0_9BACT</name>
<dbReference type="InterPro" id="IPR012135">
    <property type="entry name" value="Dihydroorotate_DH_1_2"/>
</dbReference>
<dbReference type="InterPro" id="IPR001295">
    <property type="entry name" value="Dihydroorotate_DH_CS"/>
</dbReference>
<proteinExistence type="inferred from homology"/>
<feature type="binding site" evidence="9">
    <location>
        <begin position="196"/>
        <end position="197"/>
    </location>
    <ligand>
        <name>substrate</name>
    </ligand>
</feature>
<evidence type="ECO:0000256" key="5">
    <source>
        <dbReference type="ARBA" id="ARBA00022630"/>
    </source>
</evidence>
<feature type="binding site" evidence="9">
    <location>
        <begin position="247"/>
        <end position="248"/>
    </location>
    <ligand>
        <name>FMN</name>
        <dbReference type="ChEBI" id="CHEBI:58210"/>
    </ligand>
</feature>
<dbReference type="GO" id="GO:0004152">
    <property type="term" value="F:dihydroorotate dehydrogenase activity"/>
    <property type="evidence" value="ECO:0007669"/>
    <property type="project" value="UniProtKB-UniRule"/>
</dbReference>
<feature type="active site" description="Nucleophile" evidence="9">
    <location>
        <position position="134"/>
    </location>
</feature>
<dbReference type="HAMAP" id="MF_00224">
    <property type="entry name" value="DHO_dh_type1"/>
    <property type="match status" value="1"/>
</dbReference>
<evidence type="ECO:0000256" key="3">
    <source>
        <dbReference type="ARBA" id="ARBA00008008"/>
    </source>
</evidence>
<feature type="binding site" evidence="9">
    <location>
        <position position="195"/>
    </location>
    <ligand>
        <name>FMN</name>
        <dbReference type="ChEBI" id="CHEBI:58210"/>
    </ligand>
</feature>
<evidence type="ECO:0000256" key="8">
    <source>
        <dbReference type="ARBA" id="ARBA00023002"/>
    </source>
</evidence>
<evidence type="ECO:0000256" key="9">
    <source>
        <dbReference type="HAMAP-Rule" id="MF_00224"/>
    </source>
</evidence>
<organism evidence="11 12">
    <name type="scientific">Candidatus Auribacter fodinae</name>
    <dbReference type="NCBI Taxonomy" id="2093366"/>
    <lineage>
        <taxon>Bacteria</taxon>
        <taxon>Pseudomonadati</taxon>
        <taxon>Candidatus Auribacterota</taxon>
        <taxon>Candidatus Auribacteria</taxon>
        <taxon>Candidatus Auribacterales</taxon>
        <taxon>Candidatus Auribacteraceae</taxon>
        <taxon>Candidatus Auribacter</taxon>
    </lineage>
</organism>
<comment type="cofactor">
    <cofactor evidence="9">
        <name>FMN</name>
        <dbReference type="ChEBI" id="CHEBI:58210"/>
    </cofactor>
    <text evidence="9">Binds 1 FMN per subunit.</text>
</comment>
<evidence type="ECO:0000256" key="7">
    <source>
        <dbReference type="ARBA" id="ARBA00022975"/>
    </source>
</evidence>
<gene>
    <name evidence="9" type="primary">pyrD</name>
    <name evidence="11" type="ORF">C4541_11775</name>
</gene>
<dbReference type="InterPro" id="IPR005720">
    <property type="entry name" value="Dihydroorotate_DH_cat"/>
</dbReference>
<evidence type="ECO:0000313" key="12">
    <source>
        <dbReference type="Proteomes" id="UP000266426"/>
    </source>
</evidence>
<protein>
    <recommendedName>
        <fullName evidence="9">Dihydroorotate dehydrogenase</fullName>
        <shortName evidence="9">DHOD</shortName>
        <shortName evidence="9">DHODase</shortName>
        <shortName evidence="9">DHOdehase</shortName>
        <ecNumber evidence="9">1.3.-.-</ecNumber>
    </recommendedName>
</protein>
<dbReference type="InterPro" id="IPR050074">
    <property type="entry name" value="DHO_dehydrogenase"/>
</dbReference>
<feature type="binding site" evidence="9">
    <location>
        <begin position="50"/>
        <end position="51"/>
    </location>
    <ligand>
        <name>FMN</name>
        <dbReference type="ChEBI" id="CHEBI:58210"/>
    </ligand>
</feature>
<dbReference type="GO" id="GO:0006207">
    <property type="term" value="P:'de novo' pyrimidine nucleobase biosynthetic process"/>
    <property type="evidence" value="ECO:0007669"/>
    <property type="project" value="InterPro"/>
</dbReference>
<dbReference type="Proteomes" id="UP000266426">
    <property type="component" value="Unassembled WGS sequence"/>
</dbReference>
<feature type="binding site" evidence="9">
    <location>
        <position position="104"/>
    </location>
    <ligand>
        <name>FMN</name>
        <dbReference type="ChEBI" id="CHEBI:58210"/>
    </ligand>
</feature>
<dbReference type="GO" id="GO:0005737">
    <property type="term" value="C:cytoplasm"/>
    <property type="evidence" value="ECO:0007669"/>
    <property type="project" value="UniProtKB-SubCell"/>
</dbReference>
<dbReference type="InterPro" id="IPR013785">
    <property type="entry name" value="Aldolase_TIM"/>
</dbReference>
<accession>A0A3A4QVH0</accession>
<dbReference type="PROSITE" id="PS00911">
    <property type="entry name" value="DHODEHASE_1"/>
    <property type="match status" value="1"/>
</dbReference>
<dbReference type="EC" id="1.3.-.-" evidence="9"/>
<keyword evidence="4 9" id="KW-0963">Cytoplasm</keyword>
<dbReference type="FunFam" id="3.20.20.70:FF:000027">
    <property type="entry name" value="Dihydropyrimidine dehydrogenase [NADP(+)]"/>
    <property type="match status" value="1"/>
</dbReference>
<feature type="domain" description="Dihydroorotate dehydrogenase catalytic" evidence="10">
    <location>
        <begin position="14"/>
        <end position="290"/>
    </location>
</feature>
<dbReference type="NCBIfam" id="NF005574">
    <property type="entry name" value="PRK07259.1"/>
    <property type="match status" value="1"/>
</dbReference>
<dbReference type="CDD" id="cd04740">
    <property type="entry name" value="DHOD_1B_like"/>
    <property type="match status" value="1"/>
</dbReference>
<feature type="binding site" evidence="9">
    <location>
        <position position="131"/>
    </location>
    <ligand>
        <name>substrate</name>
    </ligand>
</feature>
<dbReference type="InterPro" id="IPR024920">
    <property type="entry name" value="Dihydroorotate_DH_1"/>
</dbReference>
<evidence type="ECO:0000313" key="11">
    <source>
        <dbReference type="EMBL" id="RJP56679.1"/>
    </source>
</evidence>
<dbReference type="InterPro" id="IPR049622">
    <property type="entry name" value="Dihydroorotate_DH_I"/>
</dbReference>
<dbReference type="UniPathway" id="UPA00070"/>
<evidence type="ECO:0000256" key="6">
    <source>
        <dbReference type="ARBA" id="ARBA00022643"/>
    </source>
</evidence>
<comment type="function">
    <text evidence="9">Catalyzes the conversion of dihydroorotate to orotate.</text>
</comment>
<dbReference type="Pfam" id="PF01180">
    <property type="entry name" value="DHO_dh"/>
    <property type="match status" value="1"/>
</dbReference>
<keyword evidence="5 9" id="KW-0285">Flavoprotein</keyword>
<comment type="catalytic activity">
    <reaction evidence="9">
        <text>(S)-dihydroorotate + A = orotate + AH2</text>
        <dbReference type="Rhea" id="RHEA:18073"/>
        <dbReference type="ChEBI" id="CHEBI:13193"/>
        <dbReference type="ChEBI" id="CHEBI:17499"/>
        <dbReference type="ChEBI" id="CHEBI:30839"/>
        <dbReference type="ChEBI" id="CHEBI:30864"/>
    </reaction>
</comment>
<dbReference type="SUPFAM" id="SSF51395">
    <property type="entry name" value="FMN-linked oxidoreductases"/>
    <property type="match status" value="1"/>
</dbReference>